<evidence type="ECO:0000256" key="1">
    <source>
        <dbReference type="ARBA" id="ARBA00006484"/>
    </source>
</evidence>
<comment type="similarity">
    <text evidence="1">Belongs to the short-chain dehydrogenases/reductases (SDR) family.</text>
</comment>
<dbReference type="PROSITE" id="PS51257">
    <property type="entry name" value="PROKAR_LIPOPROTEIN"/>
    <property type="match status" value="1"/>
</dbReference>
<sequence>MPNRIHPQRSTTLNNKRFHAATVVITGACRGIGEGIAERFAREGANLVMVSNADRINETARRIVELTGAQVLPVVADVTSEQEVIDLYAQAQARFGRVDVSVQNAGIITIDHFDRMPRADFDRVLQVNTTGVWLCCREAAKHMINSGRGGRLINTSSGQGRQGFIYTPHYAASKMGVIGITHSLAHELAPHGITVNAFCPGIIESEMWEYNDRVWGQILSTPEKTYGTGELMAEWVAGIPMKRAGTARDVAGLVTFLASADAAYITGQSINVDGGLIMS</sequence>
<protein>
    <submittedName>
        <fullName evidence="4">2,3-butanediol dehydrogenase/acetoin reductase</fullName>
    </submittedName>
</protein>
<feature type="domain" description="Ketoreductase" evidence="3">
    <location>
        <begin position="21"/>
        <end position="201"/>
    </location>
</feature>
<dbReference type="GO" id="GO:0016616">
    <property type="term" value="F:oxidoreductase activity, acting on the CH-OH group of donors, NAD or NADP as acceptor"/>
    <property type="evidence" value="ECO:0007669"/>
    <property type="project" value="UniProtKB-ARBA"/>
</dbReference>
<dbReference type="Pfam" id="PF13561">
    <property type="entry name" value="adh_short_C2"/>
    <property type="match status" value="1"/>
</dbReference>
<gene>
    <name evidence="4" type="ORF">ALO47_04417</name>
</gene>
<dbReference type="PRINTS" id="PR00081">
    <property type="entry name" value="GDHRDH"/>
</dbReference>
<dbReference type="InterPro" id="IPR057326">
    <property type="entry name" value="KR_dom"/>
</dbReference>
<dbReference type="EMBL" id="LJRF01000152">
    <property type="protein sequence ID" value="KPY45074.1"/>
    <property type="molecule type" value="Genomic_DNA"/>
</dbReference>
<dbReference type="Gene3D" id="3.40.50.720">
    <property type="entry name" value="NAD(P)-binding Rossmann-like Domain"/>
    <property type="match status" value="1"/>
</dbReference>
<reference evidence="4 5" key="1">
    <citation type="submission" date="2015-09" db="EMBL/GenBank/DDBJ databases">
        <title>Genome announcement of multiple Pseudomonas syringae strains.</title>
        <authorList>
            <person name="Thakur S."/>
            <person name="Wang P.W."/>
            <person name="Gong Y."/>
            <person name="Weir B.S."/>
            <person name="Guttman D.S."/>
        </authorList>
    </citation>
    <scope>NUCLEOTIDE SEQUENCE [LARGE SCALE GENOMIC DNA]</scope>
    <source>
        <strain evidence="4 5">ICMP3882</strain>
    </source>
</reference>
<evidence type="ECO:0000313" key="4">
    <source>
        <dbReference type="EMBL" id="KPY45074.1"/>
    </source>
</evidence>
<dbReference type="InterPro" id="IPR020904">
    <property type="entry name" value="Sc_DH/Rdtase_CS"/>
</dbReference>
<proteinExistence type="inferred from homology"/>
<dbReference type="SUPFAM" id="SSF51735">
    <property type="entry name" value="NAD(P)-binding Rossmann-fold domains"/>
    <property type="match status" value="1"/>
</dbReference>
<keyword evidence="2" id="KW-0560">Oxidoreductase</keyword>
<dbReference type="Proteomes" id="UP000050554">
    <property type="component" value="Unassembled WGS sequence"/>
</dbReference>
<dbReference type="PANTHER" id="PTHR42760:SF133">
    <property type="entry name" value="3-OXOACYL-[ACYL-CARRIER-PROTEIN] REDUCTASE"/>
    <property type="match status" value="1"/>
</dbReference>
<dbReference type="InterPro" id="IPR002347">
    <property type="entry name" value="SDR_fam"/>
</dbReference>
<dbReference type="PANTHER" id="PTHR42760">
    <property type="entry name" value="SHORT-CHAIN DEHYDROGENASES/REDUCTASES FAMILY MEMBER"/>
    <property type="match status" value="1"/>
</dbReference>
<name>A0A0P9YKE7_PSESI</name>
<dbReference type="PATRIC" id="fig|55398.3.peg.215"/>
<accession>A0A0P9YKE7</accession>
<evidence type="ECO:0000259" key="3">
    <source>
        <dbReference type="SMART" id="SM00822"/>
    </source>
</evidence>
<dbReference type="AlphaFoldDB" id="A0A0P9YKE7"/>
<dbReference type="PRINTS" id="PR00080">
    <property type="entry name" value="SDRFAMILY"/>
</dbReference>
<evidence type="ECO:0000313" key="5">
    <source>
        <dbReference type="Proteomes" id="UP000050554"/>
    </source>
</evidence>
<dbReference type="SMART" id="SM00822">
    <property type="entry name" value="PKS_KR"/>
    <property type="match status" value="1"/>
</dbReference>
<evidence type="ECO:0000256" key="2">
    <source>
        <dbReference type="ARBA" id="ARBA00023002"/>
    </source>
</evidence>
<dbReference type="FunFam" id="3.40.50.720:FF:000084">
    <property type="entry name" value="Short-chain dehydrogenase reductase"/>
    <property type="match status" value="1"/>
</dbReference>
<dbReference type="PROSITE" id="PS00061">
    <property type="entry name" value="ADH_SHORT"/>
    <property type="match status" value="1"/>
</dbReference>
<dbReference type="InterPro" id="IPR036291">
    <property type="entry name" value="NAD(P)-bd_dom_sf"/>
</dbReference>
<organism evidence="4 5">
    <name type="scientific">Pseudomonas syringae pv. ribicola</name>
    <dbReference type="NCBI Taxonomy" id="55398"/>
    <lineage>
        <taxon>Bacteria</taxon>
        <taxon>Pseudomonadati</taxon>
        <taxon>Pseudomonadota</taxon>
        <taxon>Gammaproteobacteria</taxon>
        <taxon>Pseudomonadales</taxon>
        <taxon>Pseudomonadaceae</taxon>
        <taxon>Pseudomonas</taxon>
    </lineage>
</organism>
<comment type="caution">
    <text evidence="4">The sequence shown here is derived from an EMBL/GenBank/DDBJ whole genome shotgun (WGS) entry which is preliminary data.</text>
</comment>